<keyword evidence="4 5" id="KW-0963">Cytoplasm</keyword>
<dbReference type="Pfam" id="PF02631">
    <property type="entry name" value="RecX_HTH2"/>
    <property type="match status" value="1"/>
</dbReference>
<evidence type="ECO:0000256" key="3">
    <source>
        <dbReference type="ARBA" id="ARBA00018111"/>
    </source>
</evidence>
<dbReference type="Gene3D" id="1.10.10.10">
    <property type="entry name" value="Winged helix-like DNA-binding domain superfamily/Winged helix DNA-binding domain"/>
    <property type="match status" value="2"/>
</dbReference>
<evidence type="ECO:0000313" key="9">
    <source>
        <dbReference type="Proteomes" id="UP000533476"/>
    </source>
</evidence>
<comment type="caution">
    <text evidence="8">The sequence shown here is derived from an EMBL/GenBank/DDBJ whole genome shotgun (WGS) entry which is preliminary data.</text>
</comment>
<evidence type="ECO:0000256" key="4">
    <source>
        <dbReference type="ARBA" id="ARBA00022490"/>
    </source>
</evidence>
<dbReference type="InterPro" id="IPR036388">
    <property type="entry name" value="WH-like_DNA-bd_sf"/>
</dbReference>
<evidence type="ECO:0000259" key="7">
    <source>
        <dbReference type="Pfam" id="PF21982"/>
    </source>
</evidence>
<dbReference type="InterPro" id="IPR053926">
    <property type="entry name" value="RecX_HTH_1st"/>
</dbReference>
<dbReference type="EMBL" id="JABBVZ010000001">
    <property type="protein sequence ID" value="NMP20817.1"/>
    <property type="molecule type" value="Genomic_DNA"/>
</dbReference>
<comment type="function">
    <text evidence="5">Modulates RecA activity.</text>
</comment>
<comment type="subcellular location">
    <subcellularLocation>
        <location evidence="1 5">Cytoplasm</location>
    </subcellularLocation>
</comment>
<dbReference type="InterPro" id="IPR053924">
    <property type="entry name" value="RecX_HTH_2nd"/>
</dbReference>
<evidence type="ECO:0000313" key="8">
    <source>
        <dbReference type="EMBL" id="NMP20817.1"/>
    </source>
</evidence>
<reference evidence="8 9" key="1">
    <citation type="submission" date="2020-04" db="EMBL/GenBank/DDBJ databases">
        <authorList>
            <person name="Zhang R."/>
            <person name="Schippers A."/>
        </authorList>
    </citation>
    <scope>NUCLEOTIDE SEQUENCE [LARGE SCALE GENOMIC DNA]</scope>
    <source>
        <strain evidence="8 9">DSM 109850</strain>
    </source>
</reference>
<dbReference type="RefSeq" id="WP_169095535.1">
    <property type="nucleotide sequence ID" value="NZ_JABBVZ010000001.1"/>
</dbReference>
<dbReference type="GO" id="GO:0006282">
    <property type="term" value="P:regulation of DNA repair"/>
    <property type="evidence" value="ECO:0007669"/>
    <property type="project" value="UniProtKB-UniRule"/>
</dbReference>
<protein>
    <recommendedName>
        <fullName evidence="3 5">Regulatory protein RecX</fullName>
    </recommendedName>
</protein>
<evidence type="ECO:0000259" key="6">
    <source>
        <dbReference type="Pfam" id="PF02631"/>
    </source>
</evidence>
<dbReference type="AlphaFoldDB" id="A0A7Y0L054"/>
<accession>A0A7Y0L054</accession>
<dbReference type="Proteomes" id="UP000533476">
    <property type="component" value="Unassembled WGS sequence"/>
</dbReference>
<evidence type="ECO:0000256" key="2">
    <source>
        <dbReference type="ARBA" id="ARBA00009695"/>
    </source>
</evidence>
<dbReference type="PANTHER" id="PTHR33602">
    <property type="entry name" value="REGULATORY PROTEIN RECX FAMILY PROTEIN"/>
    <property type="match status" value="1"/>
</dbReference>
<feature type="domain" description="RecX first three-helical" evidence="7">
    <location>
        <begin position="5"/>
        <end position="44"/>
    </location>
</feature>
<dbReference type="GO" id="GO:0005737">
    <property type="term" value="C:cytoplasm"/>
    <property type="evidence" value="ECO:0007669"/>
    <property type="project" value="UniProtKB-SubCell"/>
</dbReference>
<proteinExistence type="inferred from homology"/>
<evidence type="ECO:0000256" key="5">
    <source>
        <dbReference type="HAMAP-Rule" id="MF_01114"/>
    </source>
</evidence>
<dbReference type="HAMAP" id="MF_01114">
    <property type="entry name" value="RecX"/>
    <property type="match status" value="1"/>
</dbReference>
<name>A0A7Y0L054_9FIRM</name>
<dbReference type="Pfam" id="PF21982">
    <property type="entry name" value="RecX_HTH1"/>
    <property type="match status" value="1"/>
</dbReference>
<sequence length="154" mass="17395">MPNEAKSLALRWLAQRSLSVQELITRLESRGIDADEAQAVADDLARVGFLDDQKLAQELVRRALARHEGPRRILQRLVGRGLDRSLISAVMNDLSASQDWLAIAEPIGQRYDRDNPRERARLMRRLAREGFPAAVIHRLAGQEGRDDTDGVEDY</sequence>
<organism evidence="8 9">
    <name type="scientific">Sulfobacillus harzensis</name>
    <dbReference type="NCBI Taxonomy" id="2729629"/>
    <lineage>
        <taxon>Bacteria</taxon>
        <taxon>Bacillati</taxon>
        <taxon>Bacillota</taxon>
        <taxon>Clostridia</taxon>
        <taxon>Eubacteriales</taxon>
        <taxon>Clostridiales Family XVII. Incertae Sedis</taxon>
        <taxon>Sulfobacillus</taxon>
    </lineage>
</organism>
<gene>
    <name evidence="5" type="primary">recX</name>
    <name evidence="8" type="ORF">HIJ39_00380</name>
</gene>
<dbReference type="PANTHER" id="PTHR33602:SF1">
    <property type="entry name" value="REGULATORY PROTEIN RECX FAMILY PROTEIN"/>
    <property type="match status" value="1"/>
</dbReference>
<evidence type="ECO:0000256" key="1">
    <source>
        <dbReference type="ARBA" id="ARBA00004496"/>
    </source>
</evidence>
<comment type="similarity">
    <text evidence="2 5">Belongs to the RecX family.</text>
</comment>
<keyword evidence="9" id="KW-1185">Reference proteome</keyword>
<dbReference type="InterPro" id="IPR003783">
    <property type="entry name" value="Regulatory_RecX"/>
</dbReference>
<feature type="domain" description="RecX second three-helical" evidence="6">
    <location>
        <begin position="51"/>
        <end position="91"/>
    </location>
</feature>